<evidence type="ECO:0000256" key="1">
    <source>
        <dbReference type="SAM" id="Phobius"/>
    </source>
</evidence>
<gene>
    <name evidence="2" type="ORF">KTH89_13775</name>
</gene>
<evidence type="ECO:0000313" key="2">
    <source>
        <dbReference type="EMBL" id="MBU9737613.1"/>
    </source>
</evidence>
<sequence length="212" mass="23468">MSALLLKDFYSLRPYFKSFGIMYLIFIVCFLKTPEVLSSVMAVMSPMAVINTMSYDDYYHWNRYAKALPMGSRTIVKSKYILLVLLSAAMSAVAGVVGSVMSIVQNMAAEKLPVIWGGALGSVGIAILLYSFVLPLLYKFGVEKGRFIMIGLIGVLTASIYLLLSLKDKLTGFIPSEGQLKLLLYMSPLIILLIVWASYQISCKIFEKQGAD</sequence>
<organism evidence="2 3">
    <name type="scientific">Diplocloster agilis</name>
    <dbReference type="NCBI Taxonomy" id="2850323"/>
    <lineage>
        <taxon>Bacteria</taxon>
        <taxon>Bacillati</taxon>
        <taxon>Bacillota</taxon>
        <taxon>Clostridia</taxon>
        <taxon>Lachnospirales</taxon>
        <taxon>Lachnospiraceae</taxon>
        <taxon>Diplocloster</taxon>
    </lineage>
</organism>
<dbReference type="InterPro" id="IPR025699">
    <property type="entry name" value="ABC2_memb-like"/>
</dbReference>
<dbReference type="AlphaFoldDB" id="A0A949NH41"/>
<proteinExistence type="predicted"/>
<reference evidence="2" key="1">
    <citation type="submission" date="2021-06" db="EMBL/GenBank/DDBJ databases">
        <title>Description of novel taxa of the family Lachnospiraceae.</title>
        <authorList>
            <person name="Chaplin A.V."/>
            <person name="Sokolova S.R."/>
            <person name="Pikina A.P."/>
            <person name="Korzhanova M."/>
            <person name="Belova V."/>
            <person name="Korostin D."/>
            <person name="Efimov B.A."/>
        </authorList>
    </citation>
    <scope>NUCLEOTIDE SEQUENCE</scope>
    <source>
        <strain evidence="2">ASD5720</strain>
    </source>
</reference>
<feature type="transmembrane region" description="Helical" evidence="1">
    <location>
        <begin position="20"/>
        <end position="44"/>
    </location>
</feature>
<keyword evidence="1" id="KW-0472">Membrane</keyword>
<dbReference type="Pfam" id="PF13346">
    <property type="entry name" value="ABC2_membrane_5"/>
    <property type="match status" value="1"/>
</dbReference>
<keyword evidence="1" id="KW-1133">Transmembrane helix</keyword>
<protein>
    <submittedName>
        <fullName evidence="2">ABC-2 transporter permease</fullName>
    </submittedName>
</protein>
<dbReference type="Proteomes" id="UP000712157">
    <property type="component" value="Unassembled WGS sequence"/>
</dbReference>
<evidence type="ECO:0000313" key="3">
    <source>
        <dbReference type="Proteomes" id="UP000712157"/>
    </source>
</evidence>
<comment type="caution">
    <text evidence="2">The sequence shown here is derived from an EMBL/GenBank/DDBJ whole genome shotgun (WGS) entry which is preliminary data.</text>
</comment>
<dbReference type="RefSeq" id="WP_158348767.1">
    <property type="nucleotide sequence ID" value="NZ_JAHQCW010000022.1"/>
</dbReference>
<feature type="transmembrane region" description="Helical" evidence="1">
    <location>
        <begin position="115"/>
        <end position="138"/>
    </location>
</feature>
<accession>A0A949NH41</accession>
<feature type="transmembrane region" description="Helical" evidence="1">
    <location>
        <begin position="80"/>
        <end position="103"/>
    </location>
</feature>
<feature type="transmembrane region" description="Helical" evidence="1">
    <location>
        <begin position="145"/>
        <end position="162"/>
    </location>
</feature>
<name>A0A949NH41_9FIRM</name>
<feature type="transmembrane region" description="Helical" evidence="1">
    <location>
        <begin position="182"/>
        <end position="199"/>
    </location>
</feature>
<dbReference type="EMBL" id="JAHQCW010000022">
    <property type="protein sequence ID" value="MBU9737613.1"/>
    <property type="molecule type" value="Genomic_DNA"/>
</dbReference>
<keyword evidence="3" id="KW-1185">Reference proteome</keyword>
<keyword evidence="1" id="KW-0812">Transmembrane</keyword>